<dbReference type="RefSeq" id="WP_153278834.1">
    <property type="nucleotide sequence ID" value="NZ_CP034550.1"/>
</dbReference>
<gene>
    <name evidence="1" type="ORF">EKG83_45925</name>
</gene>
<dbReference type="EMBL" id="CP034550">
    <property type="protein sequence ID" value="QFZ23814.1"/>
    <property type="molecule type" value="Genomic_DNA"/>
</dbReference>
<evidence type="ECO:0000313" key="2">
    <source>
        <dbReference type="Proteomes" id="UP000325787"/>
    </source>
</evidence>
<evidence type="ECO:0000313" key="1">
    <source>
        <dbReference type="EMBL" id="QFZ23814.1"/>
    </source>
</evidence>
<name>A0A5Q0HCW2_SACSY</name>
<proteinExistence type="predicted"/>
<accession>A0A5Q0HCW2</accession>
<dbReference type="AlphaFoldDB" id="A0A5Q0HCW2"/>
<reference evidence="2" key="1">
    <citation type="journal article" date="2021" name="Curr. Microbiol.">
        <title>Complete genome of nocamycin-producing strain Saccharothrix syringae NRRL B-16468 reveals the biosynthetic potential for secondary metabolites.</title>
        <authorList>
            <person name="Mo X."/>
            <person name="Yang S."/>
        </authorList>
    </citation>
    <scope>NUCLEOTIDE SEQUENCE [LARGE SCALE GENOMIC DNA]</scope>
    <source>
        <strain evidence="2">ATCC 51364 / DSM 43886 / JCM 6844 / KCTC 9398 / NBRC 14523 / NRRL B-16468 / INA 2240</strain>
    </source>
</reference>
<keyword evidence="2" id="KW-1185">Reference proteome</keyword>
<sequence length="97" mass="10961">MTTAQRRRARVRAPELVGRDWLNTGGQGIRLADLRGKIVLLDFCAHVAGCEAVFTRWEQGDTSDLTSLLNHPGRPLRAYLKTSYLRVEDRRQKLLGA</sequence>
<dbReference type="KEGG" id="ssyi:EKG83_45925"/>
<protein>
    <submittedName>
        <fullName evidence="1">Uncharacterized protein</fullName>
    </submittedName>
</protein>
<dbReference type="Proteomes" id="UP000325787">
    <property type="component" value="Chromosome"/>
</dbReference>
<organism evidence="1 2">
    <name type="scientific">Saccharothrix syringae</name>
    <name type="common">Nocardiopsis syringae</name>
    <dbReference type="NCBI Taxonomy" id="103733"/>
    <lineage>
        <taxon>Bacteria</taxon>
        <taxon>Bacillati</taxon>
        <taxon>Actinomycetota</taxon>
        <taxon>Actinomycetes</taxon>
        <taxon>Pseudonocardiales</taxon>
        <taxon>Pseudonocardiaceae</taxon>
        <taxon>Saccharothrix</taxon>
    </lineage>
</organism>
<dbReference type="Gene3D" id="3.40.30.10">
    <property type="entry name" value="Glutaredoxin"/>
    <property type="match status" value="1"/>
</dbReference>